<dbReference type="Proteomes" id="UP001232992">
    <property type="component" value="Unassembled WGS sequence"/>
</dbReference>
<protein>
    <submittedName>
        <fullName evidence="4">Sulfurtransferase</fullName>
    </submittedName>
</protein>
<evidence type="ECO:0000313" key="4">
    <source>
        <dbReference type="EMBL" id="MDJ1182876.1"/>
    </source>
</evidence>
<proteinExistence type="predicted"/>
<reference evidence="4 5" key="1">
    <citation type="submission" date="2023-01" db="EMBL/GenBank/DDBJ databases">
        <title>Novel diversity within Roseofilum (Cyanobacteria; Desertifilaceae) from marine benthic mats with descriptions of four novel species.</title>
        <authorList>
            <person name="Wang Y."/>
            <person name="Berthold D.E."/>
            <person name="Hu J."/>
            <person name="Lefler F.W."/>
            <person name="Laughinghouse H.D. IV."/>
        </authorList>
    </citation>
    <scope>NUCLEOTIDE SEQUENCE [LARGE SCALE GENOMIC DNA]</scope>
    <source>
        <strain evidence="4 5">BLCC-M143</strain>
    </source>
</reference>
<evidence type="ECO:0000256" key="1">
    <source>
        <dbReference type="ARBA" id="ARBA00022679"/>
    </source>
</evidence>
<dbReference type="EMBL" id="JAQOSQ010000004">
    <property type="protein sequence ID" value="MDJ1182876.1"/>
    <property type="molecule type" value="Genomic_DNA"/>
</dbReference>
<dbReference type="InterPro" id="IPR036873">
    <property type="entry name" value="Rhodanese-like_dom_sf"/>
</dbReference>
<keyword evidence="5" id="KW-1185">Reference proteome</keyword>
<dbReference type="PANTHER" id="PTHR11364">
    <property type="entry name" value="THIOSULFATE SULFERTANSFERASE"/>
    <property type="match status" value="1"/>
</dbReference>
<feature type="domain" description="Rhodanese" evidence="3">
    <location>
        <begin position="169"/>
        <end position="279"/>
    </location>
</feature>
<dbReference type="RefSeq" id="WP_283757527.1">
    <property type="nucleotide sequence ID" value="NZ_JAQOSQ010000004.1"/>
</dbReference>
<dbReference type="CDD" id="cd01449">
    <property type="entry name" value="TST_Repeat_2"/>
    <property type="match status" value="1"/>
</dbReference>
<sequence length="289" mass="32290">MTSPSLLVSPQWLAENIGNPQIAIVDCRFALANPQQGQDEYNAGHIPGAFYLNLDRDLSSPVQPHGGRHPLPDPDRLSAKLVEFGIRQGETLVVAYDSSRMAFAARCWWLLRYLGHENVAILDGGWPQWQEGGYLVSQEQEQAKQSGIFVPQLQRDWVVDGEQIQQLGDREDVVLVDSRDYDRYIGKVEPIDPVAGHIPGAINQPWKGITTESGWSKSVADQQARWQDYQNTKEIWVYCGSGVTACVNLFSLALAGRSREKLYAGSWSDWCSYGDRPIATEFPGERAKA</sequence>
<comment type="caution">
    <text evidence="4">The sequence shown here is derived from an EMBL/GenBank/DDBJ whole genome shotgun (WGS) entry which is preliminary data.</text>
</comment>
<dbReference type="CDD" id="cd01448">
    <property type="entry name" value="TST_Repeat_1"/>
    <property type="match status" value="1"/>
</dbReference>
<name>A0ABT7BUK4_9CYAN</name>
<dbReference type="PROSITE" id="PS00380">
    <property type="entry name" value="RHODANESE_1"/>
    <property type="match status" value="1"/>
</dbReference>
<dbReference type="SUPFAM" id="SSF52821">
    <property type="entry name" value="Rhodanese/Cell cycle control phosphatase"/>
    <property type="match status" value="2"/>
</dbReference>
<dbReference type="PROSITE" id="PS50206">
    <property type="entry name" value="RHODANESE_3"/>
    <property type="match status" value="2"/>
</dbReference>
<evidence type="ECO:0000256" key="2">
    <source>
        <dbReference type="ARBA" id="ARBA00022737"/>
    </source>
</evidence>
<keyword evidence="1" id="KW-0808">Transferase</keyword>
<dbReference type="SMART" id="SM00450">
    <property type="entry name" value="RHOD"/>
    <property type="match status" value="2"/>
</dbReference>
<accession>A0ABT7BUK4</accession>
<dbReference type="PANTHER" id="PTHR11364:SF27">
    <property type="entry name" value="SULFURTRANSFERASE"/>
    <property type="match status" value="1"/>
</dbReference>
<gene>
    <name evidence="4" type="ORF">PMH09_06665</name>
</gene>
<organism evidence="4 5">
    <name type="scientific">Roseofilum casamattae BLCC-M143</name>
    <dbReference type="NCBI Taxonomy" id="3022442"/>
    <lineage>
        <taxon>Bacteria</taxon>
        <taxon>Bacillati</taxon>
        <taxon>Cyanobacteriota</taxon>
        <taxon>Cyanophyceae</taxon>
        <taxon>Desertifilales</taxon>
        <taxon>Desertifilaceae</taxon>
        <taxon>Roseofilum</taxon>
        <taxon>Roseofilum casamattae</taxon>
    </lineage>
</organism>
<dbReference type="Pfam" id="PF00581">
    <property type="entry name" value="Rhodanese"/>
    <property type="match status" value="2"/>
</dbReference>
<keyword evidence="2" id="KW-0677">Repeat</keyword>
<dbReference type="Gene3D" id="3.40.250.10">
    <property type="entry name" value="Rhodanese-like domain"/>
    <property type="match status" value="2"/>
</dbReference>
<dbReference type="InterPro" id="IPR045078">
    <property type="entry name" value="TST/MPST-like"/>
</dbReference>
<dbReference type="InterPro" id="IPR001307">
    <property type="entry name" value="Thiosulphate_STrfase_CS"/>
</dbReference>
<feature type="domain" description="Rhodanese" evidence="3">
    <location>
        <begin position="18"/>
        <end position="138"/>
    </location>
</feature>
<evidence type="ECO:0000313" key="5">
    <source>
        <dbReference type="Proteomes" id="UP001232992"/>
    </source>
</evidence>
<dbReference type="InterPro" id="IPR001763">
    <property type="entry name" value="Rhodanese-like_dom"/>
</dbReference>
<evidence type="ECO:0000259" key="3">
    <source>
        <dbReference type="PROSITE" id="PS50206"/>
    </source>
</evidence>